<dbReference type="EMBL" id="RCBY01000260">
    <property type="protein sequence ID" value="RQH27419.1"/>
    <property type="molecule type" value="Genomic_DNA"/>
</dbReference>
<dbReference type="Pfam" id="PF00903">
    <property type="entry name" value="Glyoxalase"/>
    <property type="match status" value="1"/>
</dbReference>
<name>A0A3N6P3I3_9CYAN</name>
<dbReference type="InterPro" id="IPR029068">
    <property type="entry name" value="Glyas_Bleomycin-R_OHBP_Dase"/>
</dbReference>
<reference evidence="2 3" key="1">
    <citation type="journal article" date="2018" name="ACS Chem. Biol.">
        <title>Ketoreductase domain dysfunction expands chemodiversity: malyngamide biosynthesis in the cyanobacterium Okeania hirsuta.</title>
        <authorList>
            <person name="Moss N.A."/>
            <person name="Leao T."/>
            <person name="Rankin M."/>
            <person name="McCullough T.M."/>
            <person name="Qu P."/>
            <person name="Korobeynikov A."/>
            <person name="Smith J.L."/>
            <person name="Gerwick L."/>
            <person name="Gerwick W.H."/>
        </authorList>
    </citation>
    <scope>NUCLEOTIDE SEQUENCE [LARGE SCALE GENOMIC DNA]</scope>
    <source>
        <strain evidence="2 3">PAB10Feb10-1</strain>
    </source>
</reference>
<organism evidence="2 3">
    <name type="scientific">Okeania hirsuta</name>
    <dbReference type="NCBI Taxonomy" id="1458930"/>
    <lineage>
        <taxon>Bacteria</taxon>
        <taxon>Bacillati</taxon>
        <taxon>Cyanobacteriota</taxon>
        <taxon>Cyanophyceae</taxon>
        <taxon>Oscillatoriophycideae</taxon>
        <taxon>Oscillatoriales</taxon>
        <taxon>Microcoleaceae</taxon>
        <taxon>Okeania</taxon>
    </lineage>
</organism>
<comment type="caution">
    <text evidence="2">The sequence shown here is derived from an EMBL/GenBank/DDBJ whole genome shotgun (WGS) entry which is preliminary data.</text>
</comment>
<feature type="domain" description="VOC" evidence="1">
    <location>
        <begin position="1"/>
        <end position="60"/>
    </location>
</feature>
<dbReference type="RefSeq" id="WP_205127707.1">
    <property type="nucleotide sequence ID" value="NZ_RCBY01000260.1"/>
</dbReference>
<gene>
    <name evidence="2" type="ORF">D5R40_27820</name>
</gene>
<dbReference type="Proteomes" id="UP000269154">
    <property type="component" value="Unassembled WGS sequence"/>
</dbReference>
<evidence type="ECO:0000313" key="3">
    <source>
        <dbReference type="Proteomes" id="UP000269154"/>
    </source>
</evidence>
<dbReference type="SUPFAM" id="SSF54593">
    <property type="entry name" value="Glyoxalase/Bleomycin resistance protein/Dihydroxybiphenyl dioxygenase"/>
    <property type="match status" value="1"/>
</dbReference>
<dbReference type="AlphaFoldDB" id="A0A3N6P3I3"/>
<evidence type="ECO:0000259" key="1">
    <source>
        <dbReference type="PROSITE" id="PS51819"/>
    </source>
</evidence>
<protein>
    <submittedName>
        <fullName evidence="2">VOC family protein</fullName>
    </submittedName>
</protein>
<feature type="non-terminal residue" evidence="2">
    <location>
        <position position="63"/>
    </location>
</feature>
<dbReference type="PROSITE" id="PS51819">
    <property type="entry name" value="VOC"/>
    <property type="match status" value="1"/>
</dbReference>
<dbReference type="Gene3D" id="3.10.180.10">
    <property type="entry name" value="2,3-Dihydroxybiphenyl 1,2-Dioxygenase, domain 1"/>
    <property type="match status" value="1"/>
</dbReference>
<dbReference type="InterPro" id="IPR037523">
    <property type="entry name" value="VOC_core"/>
</dbReference>
<dbReference type="InterPro" id="IPR004360">
    <property type="entry name" value="Glyas_Fos-R_dOase_dom"/>
</dbReference>
<proteinExistence type="predicted"/>
<evidence type="ECO:0000313" key="2">
    <source>
        <dbReference type="EMBL" id="RQH27419.1"/>
    </source>
</evidence>
<accession>A0A3N6P3I3</accession>
<sequence>MDQSKSHWFTSIIVDDVDAMVAQTRELGGKIIREPFEVPGMARIASIADPSGSVFGIVTPIAK</sequence>
<keyword evidence="3" id="KW-1185">Reference proteome</keyword>